<evidence type="ECO:0008006" key="5">
    <source>
        <dbReference type="Google" id="ProtNLM"/>
    </source>
</evidence>
<evidence type="ECO:0000259" key="2">
    <source>
        <dbReference type="Pfam" id="PF20441"/>
    </source>
</evidence>
<dbReference type="RefSeq" id="WP_191980050.1">
    <property type="nucleotide sequence ID" value="NZ_BAYM01000080.1"/>
</dbReference>
<organism evidence="3 4">
    <name type="scientific">Lacticaseibacillus paracasei NRIC 0644</name>
    <dbReference type="NCBI Taxonomy" id="1435038"/>
    <lineage>
        <taxon>Bacteria</taxon>
        <taxon>Bacillati</taxon>
        <taxon>Bacillota</taxon>
        <taxon>Bacilli</taxon>
        <taxon>Lactobacillales</taxon>
        <taxon>Lactobacillaceae</taxon>
        <taxon>Lacticaseibacillus</taxon>
    </lineage>
</organism>
<dbReference type="EMBL" id="BAYM01000080">
    <property type="protein sequence ID" value="GAN36466.1"/>
    <property type="molecule type" value="Genomic_DNA"/>
</dbReference>
<protein>
    <recommendedName>
        <fullName evidence="5">Terminase large subunit</fullName>
    </recommendedName>
</protein>
<comment type="caution">
    <text evidence="3">The sequence shown here is derived from an EMBL/GenBank/DDBJ whole genome shotgun (WGS) entry which is preliminary data.</text>
</comment>
<dbReference type="PANTHER" id="PTHR41287">
    <property type="match status" value="1"/>
</dbReference>
<dbReference type="Pfam" id="PF20441">
    <property type="entry name" value="TerL_nuclease"/>
    <property type="match status" value="1"/>
</dbReference>
<evidence type="ECO:0000313" key="4">
    <source>
        <dbReference type="Proteomes" id="UP000032552"/>
    </source>
</evidence>
<dbReference type="GO" id="GO:0004519">
    <property type="term" value="F:endonuclease activity"/>
    <property type="evidence" value="ECO:0007669"/>
    <property type="project" value="InterPro"/>
</dbReference>
<dbReference type="InterPro" id="IPR027417">
    <property type="entry name" value="P-loop_NTPase"/>
</dbReference>
<dbReference type="Pfam" id="PF03354">
    <property type="entry name" value="TerL_ATPase"/>
    <property type="match status" value="1"/>
</dbReference>
<name>A0A0C9PNE1_LACPA</name>
<reference evidence="4" key="1">
    <citation type="submission" date="2014-05" db="EMBL/GenBank/DDBJ databases">
        <title>Whole genome sequencing of Lactobacillus casei NRIC0644.</title>
        <authorList>
            <person name="Atarashi H."/>
            <person name="Yoshida Y."/>
            <person name="Fujimura S."/>
            <person name="Tanaka N."/>
            <person name="Shiwa Y."/>
            <person name="Yoshikawa H."/>
            <person name="Okada S."/>
            <person name="Nakagawa J."/>
        </authorList>
    </citation>
    <scope>NUCLEOTIDE SEQUENCE [LARGE SCALE GENOMIC DNA]</scope>
    <source>
        <strain evidence="4">NRIC0644</strain>
    </source>
</reference>
<sequence>MTERKQPKVLRIPAIKSANFDVAVEYAQNLVKHKIVANLERVQAAQRFLNDLDNQQWDFEANQFDFVIDLIESTVVHQQGEDLDGNSLRGTPFLLTEWQKFVIVNILGFFDKGTKIRRFKEVLIMIPRKNGKTSFSAALGWALSILEAPSGSKLYILANSLKQTLEAFSFLQFNIDRLHDDSFRVRDNNAEHSISKDFGQAGSIAIQALANDVKRLDSLNANLLILDELHTWESAKQYTLMKNAMKAYRNKLLIGISTAGDKPNGFLANRLLYAKKVLSGTVKDDEYFFFVSKANQDKDGEVQDYDSDKALMEANPSIGISVSLDDLKRDADLARNDPQTRLEFFNKTLNVFTASSKAYFDIEEFKASDRLYDWSIEDLIKLKIKWYGGADLSKMHDLTASALYGNYKGVDIAITHAFFPLVNAHKKADEDGIPLFGWKDDGWLTMSNTATTSFDDIVNWFIMMRKLGFDIKKVGFDPKFGREFFEKMKMAHFRMEDQPQNYWIKSEGFRRIEMQMKNKKFYYLHSDAYEYAVSNVKAIEKIDDQIQYEKIEGEDGKHRIDLFDASVFSAVQMSHDITKQQRTHEWLNRKD</sequence>
<gene>
    <name evidence="3" type="ORF">LC0644_1055</name>
</gene>
<evidence type="ECO:0000313" key="3">
    <source>
        <dbReference type="EMBL" id="GAN36466.1"/>
    </source>
</evidence>
<dbReference type="Proteomes" id="UP000032552">
    <property type="component" value="Unassembled WGS sequence"/>
</dbReference>
<dbReference type="InterPro" id="IPR046461">
    <property type="entry name" value="TerL_ATPase"/>
</dbReference>
<feature type="domain" description="Terminase large subunit-like ATPase" evidence="1">
    <location>
        <begin position="97"/>
        <end position="275"/>
    </location>
</feature>
<proteinExistence type="predicted"/>
<dbReference type="InterPro" id="IPR005021">
    <property type="entry name" value="Terminase_largesu-like"/>
</dbReference>
<dbReference type="AlphaFoldDB" id="A0A0C9PNE1"/>
<feature type="domain" description="Terminase large subunit-like endonuclease" evidence="2">
    <location>
        <begin position="282"/>
        <end position="567"/>
    </location>
</feature>
<dbReference type="Gene3D" id="3.40.50.300">
    <property type="entry name" value="P-loop containing nucleotide triphosphate hydrolases"/>
    <property type="match status" value="1"/>
</dbReference>
<accession>A0A0C9PNE1</accession>
<dbReference type="PANTHER" id="PTHR41287:SF1">
    <property type="entry name" value="PROTEIN YMFN"/>
    <property type="match status" value="1"/>
</dbReference>
<evidence type="ECO:0000259" key="1">
    <source>
        <dbReference type="Pfam" id="PF03354"/>
    </source>
</evidence>
<dbReference type="InterPro" id="IPR046462">
    <property type="entry name" value="TerL_nuclease"/>
</dbReference>